<dbReference type="Proteomes" id="UP000182692">
    <property type="component" value="Unassembled WGS sequence"/>
</dbReference>
<evidence type="ECO:0000313" key="1">
    <source>
        <dbReference type="EMBL" id="SFP64234.1"/>
    </source>
</evidence>
<proteinExistence type="predicted"/>
<gene>
    <name evidence="1" type="ORF">SAMN03084138_02734</name>
</gene>
<reference evidence="1 2" key="1">
    <citation type="submission" date="2016-10" db="EMBL/GenBank/DDBJ databases">
        <authorList>
            <person name="de Groot N.N."/>
        </authorList>
    </citation>
    <scope>NUCLEOTIDE SEQUENCE [LARGE SCALE GENOMIC DNA]</scope>
    <source>
        <strain evidence="1 2">DSM 15893</strain>
    </source>
</reference>
<name>A0A1I5S0Q9_9GAMM</name>
<sequence length="76" mass="8984">MRVRVHVYQIDGRTRVSLVDESFLPFYPLCIHLDREYGGKSINSKKSVAQDLRFFCEWLHIQSIDIEDRIVSGRML</sequence>
<accession>A0A1I5S0Q9</accession>
<dbReference type="EMBL" id="FOWR01000019">
    <property type="protein sequence ID" value="SFP64234.1"/>
    <property type="molecule type" value="Genomic_DNA"/>
</dbReference>
<protein>
    <submittedName>
        <fullName evidence="1">Uncharacterized protein</fullName>
    </submittedName>
</protein>
<dbReference type="AlphaFoldDB" id="A0A1I5S0Q9"/>
<evidence type="ECO:0000313" key="2">
    <source>
        <dbReference type="Proteomes" id="UP000182692"/>
    </source>
</evidence>
<organism evidence="1 2">
    <name type="scientific">Enterovibrio norvegicus DSM 15893</name>
    <dbReference type="NCBI Taxonomy" id="1121869"/>
    <lineage>
        <taxon>Bacteria</taxon>
        <taxon>Pseudomonadati</taxon>
        <taxon>Pseudomonadota</taxon>
        <taxon>Gammaproteobacteria</taxon>
        <taxon>Vibrionales</taxon>
        <taxon>Vibrionaceae</taxon>
        <taxon>Enterovibrio</taxon>
    </lineage>
</organism>